<dbReference type="GO" id="GO:0070987">
    <property type="term" value="P:error-free translesion synthesis"/>
    <property type="evidence" value="ECO:0007669"/>
    <property type="project" value="UniProtKB-ARBA"/>
</dbReference>
<keyword evidence="18" id="KW-1185">Reference proteome</keyword>
<dbReference type="GO" id="GO:0006281">
    <property type="term" value="P:DNA repair"/>
    <property type="evidence" value="ECO:0007669"/>
    <property type="project" value="InterPro"/>
</dbReference>
<dbReference type="Pfam" id="PF00817">
    <property type="entry name" value="IMS"/>
    <property type="match status" value="1"/>
</dbReference>
<keyword evidence="10" id="KW-0624">Polysaccharide degradation</keyword>
<dbReference type="GO" id="GO:0005576">
    <property type="term" value="C:extracellular region"/>
    <property type="evidence" value="ECO:0007669"/>
    <property type="project" value="InterPro"/>
</dbReference>
<organism evidence="17 18">
    <name type="scientific">Plectosphaerella cucumerina</name>
    <dbReference type="NCBI Taxonomy" id="40658"/>
    <lineage>
        <taxon>Eukaryota</taxon>
        <taxon>Fungi</taxon>
        <taxon>Dikarya</taxon>
        <taxon>Ascomycota</taxon>
        <taxon>Pezizomycotina</taxon>
        <taxon>Sordariomycetes</taxon>
        <taxon>Hypocreomycetidae</taxon>
        <taxon>Glomerellales</taxon>
        <taxon>Plectosphaerellaceae</taxon>
        <taxon>Plectosphaerella</taxon>
    </lineage>
</organism>
<dbReference type="GO" id="GO:0030245">
    <property type="term" value="P:cellulose catabolic process"/>
    <property type="evidence" value="ECO:0007669"/>
    <property type="project" value="UniProtKB-KW"/>
</dbReference>
<keyword evidence="4 14" id="KW-0732">Signal</keyword>
<keyword evidence="7" id="KW-0496">Mitochondrion</keyword>
<feature type="region of interest" description="Disordered" evidence="13">
    <location>
        <begin position="1037"/>
        <end position="1086"/>
    </location>
</feature>
<dbReference type="NCBIfam" id="NF002677">
    <property type="entry name" value="PRK02406.1"/>
    <property type="match status" value="1"/>
</dbReference>
<dbReference type="PANTHER" id="PTHR11076">
    <property type="entry name" value="DNA REPAIR POLYMERASE UMUC / TRANSFERASE FAMILY MEMBER"/>
    <property type="match status" value="1"/>
</dbReference>
<feature type="coiled-coil region" evidence="12">
    <location>
        <begin position="804"/>
        <end position="831"/>
    </location>
</feature>
<dbReference type="FunFam" id="3.30.70.270:FF:000014">
    <property type="entry name" value="DNA polymerase kappa subunit"/>
    <property type="match status" value="1"/>
</dbReference>
<dbReference type="InterPro" id="IPR036775">
    <property type="entry name" value="DNA_pol_Y-fam_lit_finger_sf"/>
</dbReference>
<dbReference type="PANTHER" id="PTHR11076:SF33">
    <property type="entry name" value="DNA POLYMERASE KAPPA"/>
    <property type="match status" value="1"/>
</dbReference>
<evidence type="ECO:0000313" key="18">
    <source>
        <dbReference type="Proteomes" id="UP000813385"/>
    </source>
</evidence>
<reference evidence="17" key="1">
    <citation type="journal article" date="2021" name="Nat. Commun.">
        <title>Genetic determinants of endophytism in the Arabidopsis root mycobiome.</title>
        <authorList>
            <person name="Mesny F."/>
            <person name="Miyauchi S."/>
            <person name="Thiergart T."/>
            <person name="Pickel B."/>
            <person name="Atanasova L."/>
            <person name="Karlsson M."/>
            <person name="Huettel B."/>
            <person name="Barry K.W."/>
            <person name="Haridas S."/>
            <person name="Chen C."/>
            <person name="Bauer D."/>
            <person name="Andreopoulos W."/>
            <person name="Pangilinan J."/>
            <person name="LaButti K."/>
            <person name="Riley R."/>
            <person name="Lipzen A."/>
            <person name="Clum A."/>
            <person name="Drula E."/>
            <person name="Henrissat B."/>
            <person name="Kohler A."/>
            <person name="Grigoriev I.V."/>
            <person name="Martin F.M."/>
            <person name="Hacquard S."/>
        </authorList>
    </citation>
    <scope>NUCLEOTIDE SEQUENCE</scope>
    <source>
        <strain evidence="17">MPI-CAGE-AT-0016</strain>
    </source>
</reference>
<evidence type="ECO:0000256" key="8">
    <source>
        <dbReference type="ARBA" id="ARBA00023277"/>
    </source>
</evidence>
<dbReference type="Pfam" id="PF00734">
    <property type="entry name" value="CBM_1"/>
    <property type="match status" value="1"/>
</dbReference>
<dbReference type="GO" id="GO:0042276">
    <property type="term" value="P:error-prone translesion synthesis"/>
    <property type="evidence" value="ECO:0007669"/>
    <property type="project" value="TreeGrafter"/>
</dbReference>
<dbReference type="Gene3D" id="1.10.150.810">
    <property type="match status" value="1"/>
</dbReference>
<gene>
    <name evidence="17" type="ORF">B0T11DRAFT_295451</name>
</gene>
<dbReference type="PROSITE" id="PS51164">
    <property type="entry name" value="CBM1_2"/>
    <property type="match status" value="1"/>
</dbReference>
<feature type="region of interest" description="Disordered" evidence="13">
    <location>
        <begin position="230"/>
        <end position="318"/>
    </location>
</feature>
<accession>A0A8K0X5B5</accession>
<dbReference type="SUPFAM" id="SSF50685">
    <property type="entry name" value="Barwin-like endoglucanases"/>
    <property type="match status" value="1"/>
</dbReference>
<dbReference type="AlphaFoldDB" id="A0A8K0X5B5"/>
<dbReference type="CDD" id="cd03586">
    <property type="entry name" value="PolY_Pol_IV_kappa"/>
    <property type="match status" value="1"/>
</dbReference>
<dbReference type="InterPro" id="IPR050116">
    <property type="entry name" value="DNA_polymerase-Y"/>
</dbReference>
<dbReference type="PROSITE" id="PS50173">
    <property type="entry name" value="UMUC"/>
    <property type="match status" value="1"/>
</dbReference>
<feature type="compositionally biased region" description="Polar residues" evidence="13">
    <location>
        <begin position="1044"/>
        <end position="1053"/>
    </location>
</feature>
<evidence type="ECO:0000256" key="2">
    <source>
        <dbReference type="ARBA" id="ARBA00004173"/>
    </source>
</evidence>
<feature type="signal peptide" evidence="14">
    <location>
        <begin position="1"/>
        <end position="20"/>
    </location>
</feature>
<dbReference type="GO" id="GO:0005739">
    <property type="term" value="C:mitochondrion"/>
    <property type="evidence" value="ECO:0007669"/>
    <property type="project" value="UniProtKB-SubCell"/>
</dbReference>
<evidence type="ECO:0000256" key="11">
    <source>
        <dbReference type="PROSITE-ProRule" id="PRU10069"/>
    </source>
</evidence>
<dbReference type="FunFam" id="1.10.150.810:FF:000003">
    <property type="entry name" value="DNA polymerase kappa subunit"/>
    <property type="match status" value="1"/>
</dbReference>
<dbReference type="GO" id="GO:0003887">
    <property type="term" value="F:DNA-directed DNA polymerase activity"/>
    <property type="evidence" value="ECO:0007669"/>
    <property type="project" value="InterPro"/>
</dbReference>
<feature type="compositionally biased region" description="Polar residues" evidence="13">
    <location>
        <begin position="290"/>
        <end position="300"/>
    </location>
</feature>
<dbReference type="Gene3D" id="3.30.70.270">
    <property type="match status" value="1"/>
</dbReference>
<evidence type="ECO:0000313" key="17">
    <source>
        <dbReference type="EMBL" id="KAH7367677.1"/>
    </source>
</evidence>
<dbReference type="Gene3D" id="3.30.1490.100">
    <property type="entry name" value="DNA polymerase, Y-family, little finger domain"/>
    <property type="match status" value="1"/>
</dbReference>
<evidence type="ECO:0000256" key="9">
    <source>
        <dbReference type="ARBA" id="ARBA00023295"/>
    </source>
</evidence>
<comment type="catalytic activity">
    <reaction evidence="1 11">
        <text>Endohydrolysis of (1-&gt;4)-beta-D-glucosidic linkages in cellulose, lichenin and cereal beta-D-glucans.</text>
        <dbReference type="EC" id="3.2.1.4"/>
    </reaction>
</comment>
<protein>
    <recommendedName>
        <fullName evidence="11">Cellulase</fullName>
        <ecNumber evidence="11">3.2.1.4</ecNumber>
    </recommendedName>
</protein>
<feature type="active site" description="Nucleophile" evidence="11">
    <location>
        <position position="32"/>
    </location>
</feature>
<keyword evidence="9" id="KW-0326">Glycosidase</keyword>
<evidence type="ECO:0000256" key="3">
    <source>
        <dbReference type="ARBA" id="ARBA00007793"/>
    </source>
</evidence>
<dbReference type="InterPro" id="IPR035971">
    <property type="entry name" value="CBD_sf"/>
</dbReference>
<evidence type="ECO:0000256" key="4">
    <source>
        <dbReference type="ARBA" id="ARBA00022729"/>
    </source>
</evidence>
<dbReference type="Gene3D" id="1.10.150.20">
    <property type="entry name" value="5' to 3' exonuclease, C-terminal subdomain"/>
    <property type="match status" value="1"/>
</dbReference>
<dbReference type="InterPro" id="IPR001126">
    <property type="entry name" value="UmuC"/>
</dbReference>
<evidence type="ECO:0000259" key="15">
    <source>
        <dbReference type="PROSITE" id="PS50173"/>
    </source>
</evidence>
<dbReference type="InterPro" id="IPR022880">
    <property type="entry name" value="DNApol_IV"/>
</dbReference>
<comment type="similarity">
    <text evidence="3">Belongs to the glycosyl hydrolase 45 (cellulase K) family.</text>
</comment>
<dbReference type="GO" id="GO:0030248">
    <property type="term" value="F:cellulose binding"/>
    <property type="evidence" value="ECO:0007669"/>
    <property type="project" value="InterPro"/>
</dbReference>
<dbReference type="OrthoDB" id="1747274at2759"/>
<sequence length="1086" mass="118249">MLSRFVILGLAGAIPAAVSALSGKGHTTRYWDCCKTSCAWEGKVSEPVLTCDNRENPIVDANAKSGCDGGGAFACTNNSPWAVNDDLAYGFAATALSGGTESSWCCGCYAITFTSGPIAGKKMVVQSTNTGGDLSNNHFDLMIPGGGLGIFDGCSAQFGQLLPGERYGGVSSRSQCDAMPELLKDGCQWRFDWFKNADNPDIEFEQVQCPKEIVAVSGCVRDDDSTFPVFNGGSASSNKPSTTSKAAAQPASSSSTKAAAGTSAPQQQIENKTTAVQSTQTPAAVPTVKPDNSVSTSSKAPSIPVSKPSTSAGAPVSKPTSAVRVALWGQCDSKASWEKPLKCETGSKCVYVNDWYSQCQPKNSSTMESHVTWRTIAVKADASCGVSRLQSVTLPFATTFAGYSHGSSCWHATGDVFTLTDITSGDKFWFLAMSSDTPPSNDVAAPDPDGAPVGDDHDSLKYHLLGPSLTKAGQDTVDQTKVSEIIYNASKGSKYFNREEARDKVLTQKINHILEKKQRLDTLDLSRELRHADNLVAQLELSRDLTQHIVHVDCDAFYAAVELLDRPELKDVPFAVGGGVLTTCNYVARKYGCRSGMAGFVAKKLCPELVLLKLNFDKYIAKAHEIREVLAEYDPRFESASIDEAYLNITNYCQDKGISPEDAVQQMRREVFEKAKVTVSAGIAANAKLAKICSNMNKPNGQFLLPSDRTVIMDFMGKLPPRKVNGIGRVLERELSEIGVKTCSDIYQYRQYLSQLFGEKAYEFLINCYLGLGRTRIQPAEEYERKSVGTESTFGDMSDPLQLREKLRWTAEELEKDMKRAECKGRTLVLKVKMHTYEVFTRQVVTPKAIHLADDLYNYALPILAKLEQEMPGMRLRLMGLRVTHLVSTKKPDAMAFFGFRPREGTYAGGSPTKTASADGTGSAQRFSAVDADGWELWPEEGLPHADDELQVVAQEGVAVEGAGQDPNHERSPYRRHGKEIAPNPTKRPDPEPEELWDCPICARPQVANERQFNEHIDLCLSRQTIREAIQEDVHSAGPVASALTPSSRSSTPEAKRARTTTSGDKRHGRPTSGSGDPRQKKLCFG</sequence>
<dbReference type="Gene3D" id="3.30.160.60">
    <property type="entry name" value="Classic Zinc Finger"/>
    <property type="match status" value="1"/>
</dbReference>
<evidence type="ECO:0000256" key="14">
    <source>
        <dbReference type="SAM" id="SignalP"/>
    </source>
</evidence>
<dbReference type="SUPFAM" id="SSF57180">
    <property type="entry name" value="Cellulose-binding domain"/>
    <property type="match status" value="1"/>
</dbReference>
<dbReference type="FunFam" id="3.30.1490.100:FF:000010">
    <property type="entry name" value="DNA-directed polymerase kappa"/>
    <property type="match status" value="1"/>
</dbReference>
<name>A0A8K0X5B5_9PEZI</name>
<feature type="compositionally biased region" description="Low complexity" evidence="13">
    <location>
        <begin position="240"/>
        <end position="265"/>
    </location>
</feature>
<evidence type="ECO:0000256" key="6">
    <source>
        <dbReference type="ARBA" id="ARBA00023001"/>
    </source>
</evidence>
<evidence type="ECO:0000256" key="5">
    <source>
        <dbReference type="ARBA" id="ARBA00022801"/>
    </source>
</evidence>
<dbReference type="Proteomes" id="UP000813385">
    <property type="component" value="Unassembled WGS sequence"/>
</dbReference>
<dbReference type="Pfam" id="PF02015">
    <property type="entry name" value="Glyco_hydro_45"/>
    <property type="match status" value="1"/>
</dbReference>
<keyword evidence="12" id="KW-0175">Coiled coil</keyword>
<dbReference type="CDD" id="cd22278">
    <property type="entry name" value="DPBB_GH45_endoglucanase"/>
    <property type="match status" value="1"/>
</dbReference>
<evidence type="ECO:0000256" key="12">
    <source>
        <dbReference type="SAM" id="Coils"/>
    </source>
</evidence>
<evidence type="ECO:0000256" key="10">
    <source>
        <dbReference type="ARBA" id="ARBA00023326"/>
    </source>
</evidence>
<evidence type="ECO:0000256" key="7">
    <source>
        <dbReference type="ARBA" id="ARBA00023128"/>
    </source>
</evidence>
<evidence type="ECO:0000256" key="1">
    <source>
        <dbReference type="ARBA" id="ARBA00000966"/>
    </source>
</evidence>
<dbReference type="Pfam" id="PF11799">
    <property type="entry name" value="IMS_C"/>
    <property type="match status" value="1"/>
</dbReference>
<dbReference type="PROSITE" id="PS01140">
    <property type="entry name" value="GLYCOSYL_HYDROL_F45"/>
    <property type="match status" value="1"/>
</dbReference>
<dbReference type="InterPro" id="IPR043502">
    <property type="entry name" value="DNA/RNA_pol_sf"/>
</dbReference>
<dbReference type="Gene3D" id="2.40.40.10">
    <property type="entry name" value="RlpA-like domain"/>
    <property type="match status" value="1"/>
</dbReference>
<dbReference type="SUPFAM" id="SSF100879">
    <property type="entry name" value="Lesion bypass DNA polymerase (Y-family), little finger domain"/>
    <property type="match status" value="1"/>
</dbReference>
<dbReference type="SUPFAM" id="SSF56672">
    <property type="entry name" value="DNA/RNA polymerases"/>
    <property type="match status" value="1"/>
</dbReference>
<feature type="domain" description="CBM1" evidence="16">
    <location>
        <begin position="323"/>
        <end position="360"/>
    </location>
</feature>
<keyword evidence="5" id="KW-0378">Hydrolase</keyword>
<dbReference type="FunFam" id="3.40.1170.60:FF:000012">
    <property type="entry name" value="Putative DNA-directed polymerase kappa"/>
    <property type="match status" value="1"/>
</dbReference>
<feature type="domain" description="UmuC" evidence="15">
    <location>
        <begin position="549"/>
        <end position="728"/>
    </location>
</feature>
<dbReference type="InterPro" id="IPR043128">
    <property type="entry name" value="Rev_trsase/Diguanyl_cyclase"/>
</dbReference>
<dbReference type="InterPro" id="IPR000254">
    <property type="entry name" value="CBD"/>
</dbReference>
<dbReference type="EMBL" id="JAGPXD010000002">
    <property type="protein sequence ID" value="KAH7367677.1"/>
    <property type="molecule type" value="Genomic_DNA"/>
</dbReference>
<keyword evidence="6" id="KW-0136">Cellulose degradation</keyword>
<evidence type="ECO:0000259" key="16">
    <source>
        <dbReference type="PROSITE" id="PS51164"/>
    </source>
</evidence>
<comment type="subcellular location">
    <subcellularLocation>
        <location evidence="2">Mitochondrion</location>
    </subcellularLocation>
</comment>
<feature type="region of interest" description="Disordered" evidence="13">
    <location>
        <begin position="962"/>
        <end position="994"/>
    </location>
</feature>
<comment type="caution">
    <text evidence="17">The sequence shown here is derived from an EMBL/GenBank/DDBJ whole genome shotgun (WGS) entry which is preliminary data.</text>
</comment>
<dbReference type="GO" id="GO:0005634">
    <property type="term" value="C:nucleus"/>
    <property type="evidence" value="ECO:0007669"/>
    <property type="project" value="TreeGrafter"/>
</dbReference>
<dbReference type="EC" id="3.2.1.4" evidence="11"/>
<dbReference type="InterPro" id="IPR036908">
    <property type="entry name" value="RlpA-like_sf"/>
</dbReference>
<dbReference type="GO" id="GO:0008810">
    <property type="term" value="F:cellulase activity"/>
    <property type="evidence" value="ECO:0007669"/>
    <property type="project" value="UniProtKB-EC"/>
</dbReference>
<dbReference type="InterPro" id="IPR000334">
    <property type="entry name" value="Glyco_hydro_45"/>
</dbReference>
<dbReference type="GO" id="GO:0003684">
    <property type="term" value="F:damaged DNA binding"/>
    <property type="evidence" value="ECO:0007669"/>
    <property type="project" value="InterPro"/>
</dbReference>
<evidence type="ECO:0000256" key="13">
    <source>
        <dbReference type="SAM" id="MobiDB-lite"/>
    </source>
</evidence>
<feature type="chain" id="PRO_5035435467" description="Cellulase" evidence="14">
    <location>
        <begin position="21"/>
        <end position="1086"/>
    </location>
</feature>
<proteinExistence type="inferred from homology"/>
<dbReference type="InterPro" id="IPR017961">
    <property type="entry name" value="DNA_pol_Y-fam_little_finger"/>
</dbReference>
<feature type="compositionally biased region" description="Polar residues" evidence="13">
    <location>
        <begin position="266"/>
        <end position="282"/>
    </location>
</feature>
<dbReference type="Gene3D" id="3.40.1170.60">
    <property type="match status" value="1"/>
</dbReference>
<dbReference type="SMART" id="SM00236">
    <property type="entry name" value="fCBD"/>
    <property type="match status" value="1"/>
</dbReference>
<keyword evidence="8" id="KW-0119">Carbohydrate metabolism</keyword>